<name>A0A816EW76_9BILA</name>
<evidence type="ECO:0000313" key="2">
    <source>
        <dbReference type="EMBL" id="CAF1651165.1"/>
    </source>
</evidence>
<accession>A0A816EW76</accession>
<dbReference type="Proteomes" id="UP000663832">
    <property type="component" value="Unassembled WGS sequence"/>
</dbReference>
<sequence length="139" mass="16816">MLNFYLEFAAPGTYESLKCGGRQCAKCGKCRDSYYTGDMETWRWIINVMKWDEKEQKRWDDGKYSERFKRRNGSTCRGRFGYDNYTNNDQYRYPYRGHINIDSYEDYDEGYQSLYGRVRRSYDVDRVPYCQCLDNSKQS</sequence>
<gene>
    <name evidence="1" type="ORF">BJG266_LOCUS44449</name>
    <name evidence="2" type="ORF">QVE165_LOCUS61420</name>
</gene>
<evidence type="ECO:0000313" key="3">
    <source>
        <dbReference type="Proteomes" id="UP000663832"/>
    </source>
</evidence>
<dbReference type="Proteomes" id="UP000663877">
    <property type="component" value="Unassembled WGS sequence"/>
</dbReference>
<dbReference type="EMBL" id="CAJNOM010003966">
    <property type="protein sequence ID" value="CAF1651165.1"/>
    <property type="molecule type" value="Genomic_DNA"/>
</dbReference>
<protein>
    <submittedName>
        <fullName evidence="2">Uncharacterized protein</fullName>
    </submittedName>
</protein>
<dbReference type="OrthoDB" id="10062904at2759"/>
<organism evidence="2 3">
    <name type="scientific">Adineta steineri</name>
    <dbReference type="NCBI Taxonomy" id="433720"/>
    <lineage>
        <taxon>Eukaryota</taxon>
        <taxon>Metazoa</taxon>
        <taxon>Spiralia</taxon>
        <taxon>Gnathifera</taxon>
        <taxon>Rotifera</taxon>
        <taxon>Eurotatoria</taxon>
        <taxon>Bdelloidea</taxon>
        <taxon>Adinetida</taxon>
        <taxon>Adinetidae</taxon>
        <taxon>Adineta</taxon>
    </lineage>
</organism>
<reference evidence="2" key="1">
    <citation type="submission" date="2021-02" db="EMBL/GenBank/DDBJ databases">
        <authorList>
            <person name="Nowell W R."/>
        </authorList>
    </citation>
    <scope>NUCLEOTIDE SEQUENCE</scope>
</reference>
<keyword evidence="3" id="KW-1185">Reference proteome</keyword>
<dbReference type="EMBL" id="CAJNOI010003602">
    <property type="protein sequence ID" value="CAF1523799.1"/>
    <property type="molecule type" value="Genomic_DNA"/>
</dbReference>
<comment type="caution">
    <text evidence="2">The sequence shown here is derived from an EMBL/GenBank/DDBJ whole genome shotgun (WGS) entry which is preliminary data.</text>
</comment>
<dbReference type="AlphaFoldDB" id="A0A816EW76"/>
<evidence type="ECO:0000313" key="1">
    <source>
        <dbReference type="EMBL" id="CAF1523799.1"/>
    </source>
</evidence>
<proteinExistence type="predicted"/>